<protein>
    <recommendedName>
        <fullName evidence="3">YxeA family protein</fullName>
    </recommendedName>
</protein>
<comment type="caution">
    <text evidence="1">The sequence shown here is derived from an EMBL/GenBank/DDBJ whole genome shotgun (WGS) entry which is preliminary data.</text>
</comment>
<reference evidence="1 2" key="1">
    <citation type="submission" date="2013-02" db="EMBL/GenBank/DDBJ databases">
        <title>The Genome Sequence of Enterococcus pallens BAA-351.</title>
        <authorList>
            <consortium name="The Broad Institute Genome Sequencing Platform"/>
            <consortium name="The Broad Institute Genome Sequencing Center for Infectious Disease"/>
            <person name="Earl A.M."/>
            <person name="Gilmore M.S."/>
            <person name="Lebreton F."/>
            <person name="Walker B."/>
            <person name="Young S.K."/>
            <person name="Zeng Q."/>
            <person name="Gargeya S."/>
            <person name="Fitzgerald M."/>
            <person name="Haas B."/>
            <person name="Abouelleil A."/>
            <person name="Alvarado L."/>
            <person name="Arachchi H.M."/>
            <person name="Berlin A.M."/>
            <person name="Chapman S.B."/>
            <person name="Dewar J."/>
            <person name="Goldberg J."/>
            <person name="Griggs A."/>
            <person name="Gujja S."/>
            <person name="Hansen M."/>
            <person name="Howarth C."/>
            <person name="Imamovic A."/>
            <person name="Larimer J."/>
            <person name="McCowan C."/>
            <person name="Murphy C."/>
            <person name="Neiman D."/>
            <person name="Pearson M."/>
            <person name="Priest M."/>
            <person name="Roberts A."/>
            <person name="Saif S."/>
            <person name="Shea T."/>
            <person name="Sisk P."/>
            <person name="Sykes S."/>
            <person name="Wortman J."/>
            <person name="Nusbaum C."/>
            <person name="Birren B."/>
        </authorList>
    </citation>
    <scope>NUCLEOTIDE SEQUENCE [LARGE SCALE GENOMIC DNA]</scope>
    <source>
        <strain evidence="1 2">ATCC BAA-351</strain>
    </source>
</reference>
<organism evidence="1 2">
    <name type="scientific">Enterococcus pallens ATCC BAA-351</name>
    <dbReference type="NCBI Taxonomy" id="1158607"/>
    <lineage>
        <taxon>Bacteria</taxon>
        <taxon>Bacillati</taxon>
        <taxon>Bacillota</taxon>
        <taxon>Bacilli</taxon>
        <taxon>Lactobacillales</taxon>
        <taxon>Enterococcaceae</taxon>
        <taxon>Enterococcus</taxon>
    </lineage>
</organism>
<dbReference type="InterPro" id="IPR006542">
    <property type="entry name" value="DUF1093"/>
</dbReference>
<dbReference type="eggNOG" id="COG5294">
    <property type="taxonomic scope" value="Bacteria"/>
</dbReference>
<dbReference type="RefSeq" id="WP_010756156.1">
    <property type="nucleotide sequence ID" value="NZ_ASWD01000006.1"/>
</dbReference>
<dbReference type="EMBL" id="AJAQ01000009">
    <property type="protein sequence ID" value="EOH96015.1"/>
    <property type="molecule type" value="Genomic_DNA"/>
</dbReference>
<dbReference type="AlphaFoldDB" id="R2SLK6"/>
<proteinExistence type="predicted"/>
<evidence type="ECO:0000313" key="1">
    <source>
        <dbReference type="EMBL" id="EOH96015.1"/>
    </source>
</evidence>
<evidence type="ECO:0008006" key="3">
    <source>
        <dbReference type="Google" id="ProtNLM"/>
    </source>
</evidence>
<keyword evidence="2" id="KW-1185">Reference proteome</keyword>
<dbReference type="STRING" id="160454.RV10_GL003596"/>
<dbReference type="PATRIC" id="fig|1158607.3.peg.1109"/>
<dbReference type="HOGENOM" id="CLU_2010914_0_0_9"/>
<accession>R2SLK6</accession>
<dbReference type="PANTHER" id="PTHR36433">
    <property type="entry name" value="HYPOTHETICAL CYTOSOLIC PROTEIN"/>
    <property type="match status" value="1"/>
</dbReference>
<dbReference type="NCBIfam" id="TIGR01655">
    <property type="entry name" value="yxeA_fam"/>
    <property type="match status" value="1"/>
</dbReference>
<dbReference type="SUPFAM" id="SSF159121">
    <property type="entry name" value="BC4932-like"/>
    <property type="match status" value="1"/>
</dbReference>
<dbReference type="InterPro" id="IPR036166">
    <property type="entry name" value="YxeA-like_sf"/>
</dbReference>
<dbReference type="Pfam" id="PF06486">
    <property type="entry name" value="DUF1093"/>
    <property type="match status" value="1"/>
</dbReference>
<dbReference type="Gene3D" id="2.40.50.480">
    <property type="match status" value="1"/>
</dbReference>
<gene>
    <name evidence="1" type="ORF">UAU_01110</name>
</gene>
<evidence type="ECO:0000313" key="2">
    <source>
        <dbReference type="Proteomes" id="UP000013782"/>
    </source>
</evidence>
<name>R2SLK6_9ENTE</name>
<sequence length="128" mass="14773">MRKYKYVIVLALFLMGFLLVEPYLSKDCIHRWAAVADRLNPLVKEETVYIRTANSSEAILLSTAKEKTVYITTSYDNHGQARKISCHEFDKHMTSGRYLEVVTKGQNVQSWREVLPAQVPAKAREQLR</sequence>
<dbReference type="PANTHER" id="PTHR36433:SF2">
    <property type="entry name" value="YXEA FAMILY PROTEIN"/>
    <property type="match status" value="1"/>
</dbReference>
<dbReference type="Proteomes" id="UP000013782">
    <property type="component" value="Unassembled WGS sequence"/>
</dbReference>